<accession>A0A1T5G4K8</accession>
<dbReference type="InterPro" id="IPR010634">
    <property type="entry name" value="DUF1223"/>
</dbReference>
<keyword evidence="3" id="KW-1185">Reference proteome</keyword>
<gene>
    <name evidence="2" type="ORF">SAMN05660293_03651</name>
</gene>
<evidence type="ECO:0000313" key="3">
    <source>
        <dbReference type="Proteomes" id="UP000190897"/>
    </source>
</evidence>
<dbReference type="PANTHER" id="PTHR36057">
    <property type="match status" value="1"/>
</dbReference>
<evidence type="ECO:0000313" key="2">
    <source>
        <dbReference type="EMBL" id="SKC03358.1"/>
    </source>
</evidence>
<dbReference type="PANTHER" id="PTHR36057:SF1">
    <property type="entry name" value="LIPOPROTEIN LIPID ATTACHMENT SITE-LIKE PROTEIN, PUTATIVE (DUF1223)-RELATED"/>
    <property type="match status" value="1"/>
</dbReference>
<dbReference type="OrthoDB" id="9808254at2"/>
<dbReference type="SUPFAM" id="SSF52833">
    <property type="entry name" value="Thioredoxin-like"/>
    <property type="match status" value="1"/>
</dbReference>
<dbReference type="RefSeq" id="WP_082216188.1">
    <property type="nucleotide sequence ID" value="NZ_FUZA01000005.1"/>
</dbReference>
<dbReference type="Proteomes" id="UP000190897">
    <property type="component" value="Unassembled WGS sequence"/>
</dbReference>
<protein>
    <recommendedName>
        <fullName evidence="4">DUF1223 domain-containing protein</fullName>
    </recommendedName>
</protein>
<dbReference type="InterPro" id="IPR036249">
    <property type="entry name" value="Thioredoxin-like_sf"/>
</dbReference>
<dbReference type="Gene3D" id="3.40.30.10">
    <property type="entry name" value="Glutaredoxin"/>
    <property type="match status" value="1"/>
</dbReference>
<dbReference type="Pfam" id="PF06764">
    <property type="entry name" value="DUF1223"/>
    <property type="match status" value="1"/>
</dbReference>
<proteinExistence type="predicted"/>
<feature type="signal peptide" evidence="1">
    <location>
        <begin position="1"/>
        <end position="24"/>
    </location>
</feature>
<dbReference type="EMBL" id="FUZA01000005">
    <property type="protein sequence ID" value="SKC03358.1"/>
    <property type="molecule type" value="Genomic_DNA"/>
</dbReference>
<keyword evidence="1" id="KW-0732">Signal</keyword>
<evidence type="ECO:0000256" key="1">
    <source>
        <dbReference type="SAM" id="SignalP"/>
    </source>
</evidence>
<organism evidence="2 3">
    <name type="scientific">Dyadobacter psychrophilus</name>
    <dbReference type="NCBI Taxonomy" id="651661"/>
    <lineage>
        <taxon>Bacteria</taxon>
        <taxon>Pseudomonadati</taxon>
        <taxon>Bacteroidota</taxon>
        <taxon>Cytophagia</taxon>
        <taxon>Cytophagales</taxon>
        <taxon>Spirosomataceae</taxon>
        <taxon>Dyadobacter</taxon>
    </lineage>
</organism>
<feature type="chain" id="PRO_5012572267" description="DUF1223 domain-containing protein" evidence="1">
    <location>
        <begin position="25"/>
        <end position="254"/>
    </location>
</feature>
<dbReference type="AlphaFoldDB" id="A0A1T5G4K8"/>
<evidence type="ECO:0008006" key="4">
    <source>
        <dbReference type="Google" id="ProtNLM"/>
    </source>
</evidence>
<sequence>MKKTKNILALAAGLFFMVTLSSGAAIKKPADKKDVKSDGFVVLELFTSEGCSSCPRADELLGNVQKQTGDKPIYILAYHIDYWDHQGWRDIFSSPEHTKRQYWYATKLNSQVYTPQVVVNGKAEFVGSDEAALTNVLRNSLEGVPANTLKITGKPETGKMAVAYEASGNRNVDLMIAVVQKNAIRQIKRGENGGRTLRHVQIVRKLESFKLSNTGIGEVSVSLPGEFSSGEWEVIGFLQDTKTGEIFAADKLNS</sequence>
<name>A0A1T5G4K8_9BACT</name>
<reference evidence="3" key="1">
    <citation type="submission" date="2017-02" db="EMBL/GenBank/DDBJ databases">
        <authorList>
            <person name="Varghese N."/>
            <person name="Submissions S."/>
        </authorList>
    </citation>
    <scope>NUCLEOTIDE SEQUENCE [LARGE SCALE GENOMIC DNA]</scope>
    <source>
        <strain evidence="3">DSM 22270</strain>
    </source>
</reference>
<dbReference type="STRING" id="651661.SAMN05660293_03651"/>